<proteinExistence type="predicted"/>
<dbReference type="InterPro" id="IPR043749">
    <property type="entry name" value="DUF5694"/>
</dbReference>
<dbReference type="EMBL" id="SNXR01000013">
    <property type="protein sequence ID" value="TDP59460.1"/>
    <property type="molecule type" value="Genomic_DNA"/>
</dbReference>
<name>A0A4R6QB77_9FLAO</name>
<keyword evidence="1" id="KW-0732">Signal</keyword>
<evidence type="ECO:0000313" key="2">
    <source>
        <dbReference type="EMBL" id="TDP59460.1"/>
    </source>
</evidence>
<dbReference type="RefSeq" id="WP_133532990.1">
    <property type="nucleotide sequence ID" value="NZ_SNXR01000013.1"/>
</dbReference>
<gene>
    <name evidence="2" type="ORF">BC748_1712</name>
</gene>
<organism evidence="2 3">
    <name type="scientific">Flavobacterium dankookense</name>
    <dbReference type="NCBI Taxonomy" id="706186"/>
    <lineage>
        <taxon>Bacteria</taxon>
        <taxon>Pseudomonadati</taxon>
        <taxon>Bacteroidota</taxon>
        <taxon>Flavobacteriia</taxon>
        <taxon>Flavobacteriales</taxon>
        <taxon>Flavobacteriaceae</taxon>
        <taxon>Flavobacterium</taxon>
    </lineage>
</organism>
<reference evidence="2 3" key="1">
    <citation type="submission" date="2019-03" db="EMBL/GenBank/DDBJ databases">
        <title>Genomic Encyclopedia of Archaeal and Bacterial Type Strains, Phase II (KMG-II): from individual species to whole genera.</title>
        <authorList>
            <person name="Goeker M."/>
        </authorList>
    </citation>
    <scope>NUCLEOTIDE SEQUENCE [LARGE SCALE GENOMIC DNA]</scope>
    <source>
        <strain evidence="2 3">DSM 25687</strain>
    </source>
</reference>
<keyword evidence="3" id="KW-1185">Reference proteome</keyword>
<dbReference type="OrthoDB" id="7055505at2"/>
<sequence>MKNSIKKVATIVLLFLSFSINGQSSHKKIKIILLGTFHFNQSIDSTSKLHSNLFSAKRQSEIAGLVTKLANQKPDKIFLEFSEKNQAYYDSIYNDYLQGKEPARLKTKANEIFQLGMKTAKVLNHKKVIGINYQPEELADSTYKPKNKVDEAIQKLYLELGAFNDETRTNAKFYDLKYPHKLPKQDSLLQKVSLDKYLLHINSEKKLQQADYYEWNYFLSMGTGSDMSSMEYVSTFWYGANLRNFNNILRQVDYKEDNCYLIIYGSNHIPFLKYLFSMHPYFEVLDLNEVLK</sequence>
<feature type="chain" id="PRO_5020436861" description="TraB family protein" evidence="1">
    <location>
        <begin position="23"/>
        <end position="292"/>
    </location>
</feature>
<dbReference type="Pfam" id="PF18950">
    <property type="entry name" value="DUF5694"/>
    <property type="match status" value="1"/>
</dbReference>
<evidence type="ECO:0000256" key="1">
    <source>
        <dbReference type="SAM" id="SignalP"/>
    </source>
</evidence>
<evidence type="ECO:0008006" key="4">
    <source>
        <dbReference type="Google" id="ProtNLM"/>
    </source>
</evidence>
<comment type="caution">
    <text evidence="2">The sequence shown here is derived from an EMBL/GenBank/DDBJ whole genome shotgun (WGS) entry which is preliminary data.</text>
</comment>
<accession>A0A4R6QB77</accession>
<protein>
    <recommendedName>
        <fullName evidence="4">TraB family protein</fullName>
    </recommendedName>
</protein>
<dbReference type="AlphaFoldDB" id="A0A4R6QB77"/>
<dbReference type="Proteomes" id="UP000295260">
    <property type="component" value="Unassembled WGS sequence"/>
</dbReference>
<feature type="signal peptide" evidence="1">
    <location>
        <begin position="1"/>
        <end position="22"/>
    </location>
</feature>
<evidence type="ECO:0000313" key="3">
    <source>
        <dbReference type="Proteomes" id="UP000295260"/>
    </source>
</evidence>